<dbReference type="RefSeq" id="WP_076530561.1">
    <property type="nucleotide sequence ID" value="NZ_BMEH01000003.1"/>
</dbReference>
<keyword evidence="2" id="KW-0964">Secreted</keyword>
<dbReference type="InterPro" id="IPR001343">
    <property type="entry name" value="Hemolysn_Ca-bd"/>
</dbReference>
<reference evidence="5 6" key="1">
    <citation type="submission" date="2017-01" db="EMBL/GenBank/DDBJ databases">
        <authorList>
            <person name="Mah S.A."/>
            <person name="Swanson W.J."/>
            <person name="Moy G.W."/>
            <person name="Vacquier V.D."/>
        </authorList>
    </citation>
    <scope>NUCLEOTIDE SEQUENCE [LARGE SCALE GENOMIC DNA]</scope>
    <source>
        <strain evidence="5 6">DSM 26375</strain>
    </source>
</reference>
<evidence type="ECO:0000313" key="6">
    <source>
        <dbReference type="Proteomes" id="UP000186141"/>
    </source>
</evidence>
<dbReference type="EMBL" id="FTOT01000003">
    <property type="protein sequence ID" value="SIS94097.1"/>
    <property type="molecule type" value="Genomic_DNA"/>
</dbReference>
<dbReference type="STRING" id="1086013.SAMN05421774_103166"/>
<proteinExistence type="predicted"/>
<feature type="region of interest" description="Disordered" evidence="4">
    <location>
        <begin position="83"/>
        <end position="107"/>
    </location>
</feature>
<evidence type="ECO:0000256" key="3">
    <source>
        <dbReference type="SAM" id="Coils"/>
    </source>
</evidence>
<dbReference type="InterPro" id="IPR011049">
    <property type="entry name" value="Serralysin-like_metalloprot_C"/>
</dbReference>
<dbReference type="PRINTS" id="PR00313">
    <property type="entry name" value="CABNDNGRPT"/>
</dbReference>
<sequence length="1525" mass="158138">MTRSLAPLPPDPLSTEQPLVDRWKTAVGLDTGWDDLLALSPETRPAAPRPRPDPSGPSADGVVTSAPDLRLPAAAPAISATPAGALFQMPPPGTPDHGGAAPPGGVEAPGDDLDLFHLQLGRTRDNLGDLRNELSNAEDAVATARQALELPGQIEDQATQFLASIKSARFSLKIADKVGPLKVFAKALDKAMSSVESVSAQIRNKAREIDQKVQASGYIEKLEAAEDKLQDYQLDVLLTELKVGEYEDTVGTVIFGLDLVGPAADPFRTAADGVAAPLNVLLNEVNGTYETLQGALDDLRDNFTSSLFNGLVSVGSLFGKINATLAPLATPLNAIYKALKPVERLLDAAGLVYKFTVGPVVDWLLDSLGITKILDAAARKLTSFLPSSTVLNGLAAGIDAAFDRIEGFLDIDGWTTGVDDLLRDLTDDLIPDLGGMASGNLRIGTNGNDTLLGRDGVNDILDPRGGDDLAYGGSGDDIMVAGAGHDTLFGGAGTDRLVMLGDLFEFTVAVPVVDGAVTWRHSSGRSETAHEFEFFVFNDITVARSELGANFILPNGPIVLGTDDDDQIYARATAVEIRGLAGDDNIFGSPLADTILGGDGNDVIASGDGADLVYGGGGTNTWYLPEDNRSGNPRVQVELTAGWAWDGYGRDTLDGIQNITLDDTRDSDLLGSAENNVIIASGGRDWIDGRDGDDLIFAGSGNDTIVTGPGTDTVFGGDGNDAVIVGGSVSAARGQRFHGGDGFDRLAYTTELTNYDLRPLNGWVLGPLHQTDSLRINAATGVITRYAADGLTVLAQDRSEGFEMFIGSDSGDTLLGATPGAGSQLIIDGGGGDDVLYSRGASLTAGGTGDDTLHATLPPEAARSSGTMSFDGGNGYDVLDTRAIDARWFVRLQGSLGTRIEAYDAQEARDLVNLADPGASGVSRLFSGNMTGIEELHLGDQADQVLLMGRERLTVHGGAGNDVLRRLASNDGSSSATLFGGAGDDFLELILDGQLYGGLGDDQMYVNASGAGHIVDGGAGDDYVQIRRMKGEVSGGRGFDSLEIAHSRTSLAPVVFLDLRRGTLATPGDINGIVADIRGFEQVIGDALAIDDMQGSKIGERLIGRGGNDILRGNGGNDELFGGDGNDSLEGGKGDDLLHGGGGNDTLSGGKGVDTVSFANAAPDDARGAIVARNFGGIVADLRLGVATGAQGTNVLRGIENVIGGALNDQISGDGKANMLVSGGGNDLLAGRGGDDVLVLGGGADSAYGGSGNDLILMGTGNASIRGGSGRDDTLSLGALAASSVIDMRTEQAELSITTEAPVWRDTGTHEARVWNGQSLTPETVVRTEPLFAASQADLDRILPAPGTADAERFEIRVGTQQVDTTSSFAGIEHIIGAMGADHVDGSARDNRLDGRNDADRLFGRAGNDTLLGGNGSDRLFGGNGNDRLTGGAGQDRLTGGAGADRFVFAAGDGRDLITDFSVADNDRLRLSSTLWADTLTVDEIIARFSATRGGMAALVFDGGEVIRFDGVDDLGTIAGQIDLF</sequence>
<gene>
    <name evidence="5" type="ORF">SAMN05421774_103166</name>
</gene>
<dbReference type="OrthoDB" id="5377981at2"/>
<organism evidence="5 6">
    <name type="scientific">Gemmobacter megaterium</name>
    <dbReference type="NCBI Taxonomy" id="1086013"/>
    <lineage>
        <taxon>Bacteria</taxon>
        <taxon>Pseudomonadati</taxon>
        <taxon>Pseudomonadota</taxon>
        <taxon>Alphaproteobacteria</taxon>
        <taxon>Rhodobacterales</taxon>
        <taxon>Paracoccaceae</taxon>
        <taxon>Gemmobacter</taxon>
    </lineage>
</organism>
<feature type="coiled-coil region" evidence="3">
    <location>
        <begin position="120"/>
        <end position="147"/>
    </location>
</feature>
<dbReference type="Pfam" id="PF00353">
    <property type="entry name" value="HemolysinCabind"/>
    <property type="match status" value="8"/>
</dbReference>
<dbReference type="PANTHER" id="PTHR38340">
    <property type="entry name" value="S-LAYER PROTEIN"/>
    <property type="match status" value="1"/>
</dbReference>
<dbReference type="Gene3D" id="2.150.10.10">
    <property type="entry name" value="Serralysin-like metalloprotease, C-terminal"/>
    <property type="match status" value="7"/>
</dbReference>
<evidence type="ECO:0000313" key="5">
    <source>
        <dbReference type="EMBL" id="SIS94097.1"/>
    </source>
</evidence>
<keyword evidence="3" id="KW-0175">Coiled coil</keyword>
<accession>A0A1N7N6T0</accession>
<dbReference type="PROSITE" id="PS00330">
    <property type="entry name" value="HEMOLYSIN_CALCIUM"/>
    <property type="match status" value="6"/>
</dbReference>
<feature type="region of interest" description="Disordered" evidence="4">
    <location>
        <begin position="1"/>
        <end position="20"/>
    </location>
</feature>
<dbReference type="GO" id="GO:0005509">
    <property type="term" value="F:calcium ion binding"/>
    <property type="evidence" value="ECO:0007669"/>
    <property type="project" value="InterPro"/>
</dbReference>
<feature type="compositionally biased region" description="Low complexity" evidence="4">
    <location>
        <begin position="56"/>
        <end position="65"/>
    </location>
</feature>
<dbReference type="PANTHER" id="PTHR38340:SF1">
    <property type="entry name" value="S-LAYER PROTEIN"/>
    <property type="match status" value="1"/>
</dbReference>
<protein>
    <submittedName>
        <fullName evidence="5">Ca2+-binding protein, RTX toxin-related</fullName>
    </submittedName>
</protein>
<dbReference type="InterPro" id="IPR018511">
    <property type="entry name" value="Hemolysin-typ_Ca-bd_CS"/>
</dbReference>
<feature type="coiled-coil region" evidence="3">
    <location>
        <begin position="215"/>
        <end position="242"/>
    </location>
</feature>
<name>A0A1N7N6T0_9RHOB</name>
<dbReference type="InterPro" id="IPR050557">
    <property type="entry name" value="RTX_toxin/Mannuronan_C5-epim"/>
</dbReference>
<dbReference type="GO" id="GO:0005576">
    <property type="term" value="C:extracellular region"/>
    <property type="evidence" value="ECO:0007669"/>
    <property type="project" value="UniProtKB-SubCell"/>
</dbReference>
<evidence type="ECO:0000256" key="4">
    <source>
        <dbReference type="SAM" id="MobiDB-lite"/>
    </source>
</evidence>
<dbReference type="SUPFAM" id="SSF51120">
    <property type="entry name" value="beta-Roll"/>
    <property type="match status" value="6"/>
</dbReference>
<dbReference type="Proteomes" id="UP000186141">
    <property type="component" value="Unassembled WGS sequence"/>
</dbReference>
<evidence type="ECO:0000256" key="2">
    <source>
        <dbReference type="ARBA" id="ARBA00022525"/>
    </source>
</evidence>
<evidence type="ECO:0000256" key="1">
    <source>
        <dbReference type="ARBA" id="ARBA00004613"/>
    </source>
</evidence>
<feature type="compositionally biased region" description="Low complexity" evidence="4">
    <location>
        <begin position="98"/>
        <end position="107"/>
    </location>
</feature>
<comment type="subcellular location">
    <subcellularLocation>
        <location evidence="1">Secreted</location>
    </subcellularLocation>
</comment>
<keyword evidence="6" id="KW-1185">Reference proteome</keyword>
<feature type="region of interest" description="Disordered" evidence="4">
    <location>
        <begin position="34"/>
        <end position="65"/>
    </location>
</feature>